<evidence type="ECO:0000259" key="2">
    <source>
        <dbReference type="Pfam" id="PF20908"/>
    </source>
</evidence>
<dbReference type="Pfam" id="PF20908">
    <property type="entry name" value="UfSP2_N"/>
    <property type="match status" value="1"/>
</dbReference>
<dbReference type="InterPro" id="IPR049387">
    <property type="entry name" value="UFSP2-like_2nd"/>
</dbReference>
<comment type="caution">
    <text evidence="3">The sequence shown here is derived from an EMBL/GenBank/DDBJ whole genome shotgun (WGS) entry which is preliminary data.</text>
</comment>
<evidence type="ECO:0000313" key="4">
    <source>
        <dbReference type="Proteomes" id="UP001153269"/>
    </source>
</evidence>
<feature type="domain" description="UFSP2 second" evidence="2">
    <location>
        <begin position="2"/>
        <end position="62"/>
    </location>
</feature>
<name>A0A9N7YM98_PLEPL</name>
<gene>
    <name evidence="3" type="ORF">PLEPLA_LOCUS20329</name>
</gene>
<protein>
    <recommendedName>
        <fullName evidence="2">UFSP2 second domain-containing protein</fullName>
    </recommendedName>
</protein>
<dbReference type="EMBL" id="CADEAL010001424">
    <property type="protein sequence ID" value="CAB1432272.1"/>
    <property type="molecule type" value="Genomic_DNA"/>
</dbReference>
<feature type="region of interest" description="Disordered" evidence="1">
    <location>
        <begin position="1"/>
        <end position="31"/>
    </location>
</feature>
<evidence type="ECO:0000256" key="1">
    <source>
        <dbReference type="SAM" id="MobiDB-lite"/>
    </source>
</evidence>
<organism evidence="3 4">
    <name type="scientific">Pleuronectes platessa</name>
    <name type="common">European plaice</name>
    <dbReference type="NCBI Taxonomy" id="8262"/>
    <lineage>
        <taxon>Eukaryota</taxon>
        <taxon>Metazoa</taxon>
        <taxon>Chordata</taxon>
        <taxon>Craniata</taxon>
        <taxon>Vertebrata</taxon>
        <taxon>Euteleostomi</taxon>
        <taxon>Actinopterygii</taxon>
        <taxon>Neopterygii</taxon>
        <taxon>Teleostei</taxon>
        <taxon>Neoteleostei</taxon>
        <taxon>Acanthomorphata</taxon>
        <taxon>Carangaria</taxon>
        <taxon>Pleuronectiformes</taxon>
        <taxon>Pleuronectoidei</taxon>
        <taxon>Pleuronectidae</taxon>
        <taxon>Pleuronectes</taxon>
    </lineage>
</organism>
<accession>A0A9N7YM98</accession>
<dbReference type="Proteomes" id="UP001153269">
    <property type="component" value="Unassembled WGS sequence"/>
</dbReference>
<reference evidence="3" key="1">
    <citation type="submission" date="2020-03" db="EMBL/GenBank/DDBJ databases">
        <authorList>
            <person name="Weist P."/>
        </authorList>
    </citation>
    <scope>NUCLEOTIDE SEQUENCE</scope>
</reference>
<proteinExistence type="predicted"/>
<sequence>MLFEDVHQWIQSDEQESFGKKSGKKKSRRSSAASVIHLQLMMEVTNPGPLSAPVLTRTAQKSPLPVGDSSHGLCCLYELRRHGQRCLREPCGSAHSPAV</sequence>
<dbReference type="AlphaFoldDB" id="A0A9N7YM98"/>
<keyword evidence="4" id="KW-1185">Reference proteome</keyword>
<evidence type="ECO:0000313" key="3">
    <source>
        <dbReference type="EMBL" id="CAB1432272.1"/>
    </source>
</evidence>